<protein>
    <submittedName>
        <fullName evidence="1">Uncharacterized protein</fullName>
    </submittedName>
</protein>
<proteinExistence type="predicted"/>
<evidence type="ECO:0000313" key="1">
    <source>
        <dbReference type="EMBL" id="GBN37346.1"/>
    </source>
</evidence>
<keyword evidence="2" id="KW-1185">Reference proteome</keyword>
<gene>
    <name evidence="1" type="ORF">AVEN_94901_1</name>
</gene>
<dbReference type="AlphaFoldDB" id="A0A4Y2NI07"/>
<organism evidence="1 2">
    <name type="scientific">Araneus ventricosus</name>
    <name type="common">Orbweaver spider</name>
    <name type="synonym">Epeira ventricosa</name>
    <dbReference type="NCBI Taxonomy" id="182803"/>
    <lineage>
        <taxon>Eukaryota</taxon>
        <taxon>Metazoa</taxon>
        <taxon>Ecdysozoa</taxon>
        <taxon>Arthropoda</taxon>
        <taxon>Chelicerata</taxon>
        <taxon>Arachnida</taxon>
        <taxon>Araneae</taxon>
        <taxon>Araneomorphae</taxon>
        <taxon>Entelegynae</taxon>
        <taxon>Araneoidea</taxon>
        <taxon>Araneidae</taxon>
        <taxon>Araneus</taxon>
    </lineage>
</organism>
<accession>A0A4Y2NI07</accession>
<evidence type="ECO:0000313" key="2">
    <source>
        <dbReference type="Proteomes" id="UP000499080"/>
    </source>
</evidence>
<dbReference type="EMBL" id="BGPR01286994">
    <property type="protein sequence ID" value="GBN37346.1"/>
    <property type="molecule type" value="Genomic_DNA"/>
</dbReference>
<comment type="caution">
    <text evidence="1">The sequence shown here is derived from an EMBL/GenBank/DDBJ whole genome shotgun (WGS) entry which is preliminary data.</text>
</comment>
<reference evidence="1 2" key="1">
    <citation type="journal article" date="2019" name="Sci. Rep.">
        <title>Orb-weaving spider Araneus ventricosus genome elucidates the spidroin gene catalogue.</title>
        <authorList>
            <person name="Kono N."/>
            <person name="Nakamura H."/>
            <person name="Ohtoshi R."/>
            <person name="Moran D.A.P."/>
            <person name="Shinohara A."/>
            <person name="Yoshida Y."/>
            <person name="Fujiwara M."/>
            <person name="Mori M."/>
            <person name="Tomita M."/>
            <person name="Arakawa K."/>
        </authorList>
    </citation>
    <scope>NUCLEOTIDE SEQUENCE [LARGE SCALE GENOMIC DNA]</scope>
</reference>
<name>A0A4Y2NI07_ARAVE</name>
<sequence>MATSPGTSSNLSLPCGNVTRLSFSRVRGLFWYRRFVGRRHFSRSLTMEKVTSPNPSGCTRIGPQDVQLPVGRLEDIFYFLKYDWYSVGVDYTDGFHYPFCSQHLET</sequence>
<dbReference type="Proteomes" id="UP000499080">
    <property type="component" value="Unassembled WGS sequence"/>
</dbReference>